<dbReference type="PANTHER" id="PTHR43098:SF3">
    <property type="entry name" value="L-ORNITHINE N(5)-MONOOXYGENASE-RELATED"/>
    <property type="match status" value="1"/>
</dbReference>
<dbReference type="SUPFAM" id="SSF51905">
    <property type="entry name" value="FAD/NAD(P)-binding domain"/>
    <property type="match status" value="2"/>
</dbReference>
<evidence type="ECO:0000256" key="6">
    <source>
        <dbReference type="ARBA" id="ARBA00023002"/>
    </source>
</evidence>
<dbReference type="GO" id="GO:0004497">
    <property type="term" value="F:monooxygenase activity"/>
    <property type="evidence" value="ECO:0007669"/>
    <property type="project" value="UniProtKB-KW"/>
</dbReference>
<dbReference type="PANTHER" id="PTHR43098">
    <property type="entry name" value="L-ORNITHINE N(5)-MONOOXYGENASE-RELATED"/>
    <property type="match status" value="1"/>
</dbReference>
<keyword evidence="3" id="KW-0285">Flavoprotein</keyword>
<evidence type="ECO:0000256" key="1">
    <source>
        <dbReference type="ARBA" id="ARBA00001974"/>
    </source>
</evidence>
<name>A0A8E2E509_9PEZI</name>
<reference evidence="9 10" key="1">
    <citation type="journal article" date="2016" name="Nat. Commun.">
        <title>Ectomycorrhizal ecology is imprinted in the genome of the dominant symbiotic fungus Cenococcum geophilum.</title>
        <authorList>
            <consortium name="DOE Joint Genome Institute"/>
            <person name="Peter M."/>
            <person name="Kohler A."/>
            <person name="Ohm R.A."/>
            <person name="Kuo A."/>
            <person name="Krutzmann J."/>
            <person name="Morin E."/>
            <person name="Arend M."/>
            <person name="Barry K.W."/>
            <person name="Binder M."/>
            <person name="Choi C."/>
            <person name="Clum A."/>
            <person name="Copeland A."/>
            <person name="Grisel N."/>
            <person name="Haridas S."/>
            <person name="Kipfer T."/>
            <person name="LaButti K."/>
            <person name="Lindquist E."/>
            <person name="Lipzen A."/>
            <person name="Maire R."/>
            <person name="Meier B."/>
            <person name="Mihaltcheva S."/>
            <person name="Molinier V."/>
            <person name="Murat C."/>
            <person name="Poggeler S."/>
            <person name="Quandt C.A."/>
            <person name="Sperisen C."/>
            <person name="Tritt A."/>
            <person name="Tisserant E."/>
            <person name="Crous P.W."/>
            <person name="Henrissat B."/>
            <person name="Nehls U."/>
            <person name="Egli S."/>
            <person name="Spatafora J.W."/>
            <person name="Grigoriev I.V."/>
            <person name="Martin F.M."/>
        </authorList>
    </citation>
    <scope>NUCLEOTIDE SEQUENCE [LARGE SCALE GENOMIC DNA]</scope>
    <source>
        <strain evidence="9 10">CBS 459.81</strain>
    </source>
</reference>
<evidence type="ECO:0000256" key="7">
    <source>
        <dbReference type="ARBA" id="ARBA00023033"/>
    </source>
</evidence>
<sequence>MSPAATNGVHHENGEIEDLEVLVVGMGFGGIYLLYNLRKKGYKVRAVEAGGGLGGIWWWNSYPGARVDTSLPFYELSDEALWKDWTWKERFPAQEELQQYFQHVDKVWNLSKDVQYNTTVTGARFDQEQNKWTVQTDVGTTFKCRYLVLATGFAAKEVIPDIKGLETFKGPAFHTAKMPKGKGAIDFQGRRVAVIGTGASGVQVIQELGPIVQQLTVFQRTPNLALPMRQRKLNEEGEQARGKRDYKYLFELRKRTTAGWDYSYNPKKTFEVTPEERNALWEELWEKGGFNPWLGNFSDLMSNREASDLMYAFWRDKVRQRITRPELIDDLCPDTAPSGSPFGTKRPSLEQRFYEVIQQPNVELVNLNKRPILEVTPTGIVIAEGNNATKECSLDIIVLATGFDAGSGSLTKIDIHGTTGQSLKEKWTKGTRTHLGIATAGFPNLLFLYGPQSPGAFAIGPASAEIQGDWIISCLEDLKKLGKTRIEALTVAEERWAKLTNDLMNMTLIPTSSSWYIGANVPGKVREATNYIGGLPAYTKAIYDCSDNGYEGFVLN</sequence>
<feature type="domain" description="FAD/NAD(P)-binding" evidence="8">
    <location>
        <begin position="20"/>
        <end position="236"/>
    </location>
</feature>
<evidence type="ECO:0000256" key="4">
    <source>
        <dbReference type="ARBA" id="ARBA00022827"/>
    </source>
</evidence>
<keyword evidence="7 9" id="KW-0503">Monooxygenase</keyword>
<evidence type="ECO:0000256" key="3">
    <source>
        <dbReference type="ARBA" id="ARBA00022630"/>
    </source>
</evidence>
<comment type="similarity">
    <text evidence="2">Belongs to the FAD-binding monooxygenase family.</text>
</comment>
<dbReference type="Gene3D" id="3.50.50.60">
    <property type="entry name" value="FAD/NAD(P)-binding domain"/>
    <property type="match status" value="2"/>
</dbReference>
<keyword evidence="10" id="KW-1185">Reference proteome</keyword>
<dbReference type="Proteomes" id="UP000250266">
    <property type="component" value="Unassembled WGS sequence"/>
</dbReference>
<evidence type="ECO:0000259" key="8">
    <source>
        <dbReference type="Pfam" id="PF07992"/>
    </source>
</evidence>
<organism evidence="9 10">
    <name type="scientific">Lepidopterella palustris CBS 459.81</name>
    <dbReference type="NCBI Taxonomy" id="1314670"/>
    <lineage>
        <taxon>Eukaryota</taxon>
        <taxon>Fungi</taxon>
        <taxon>Dikarya</taxon>
        <taxon>Ascomycota</taxon>
        <taxon>Pezizomycotina</taxon>
        <taxon>Dothideomycetes</taxon>
        <taxon>Pleosporomycetidae</taxon>
        <taxon>Mytilinidiales</taxon>
        <taxon>Argynnaceae</taxon>
        <taxon>Lepidopterella</taxon>
    </lineage>
</organism>
<dbReference type="OrthoDB" id="66881at2759"/>
<dbReference type="Pfam" id="PF07992">
    <property type="entry name" value="Pyr_redox_2"/>
    <property type="match status" value="1"/>
</dbReference>
<evidence type="ECO:0000313" key="10">
    <source>
        <dbReference type="Proteomes" id="UP000250266"/>
    </source>
</evidence>
<comment type="cofactor">
    <cofactor evidence="1">
        <name>FAD</name>
        <dbReference type="ChEBI" id="CHEBI:57692"/>
    </cofactor>
</comment>
<dbReference type="InterPro" id="IPR023753">
    <property type="entry name" value="FAD/NAD-binding_dom"/>
</dbReference>
<evidence type="ECO:0000313" key="9">
    <source>
        <dbReference type="EMBL" id="OCK77442.1"/>
    </source>
</evidence>
<evidence type="ECO:0000256" key="2">
    <source>
        <dbReference type="ARBA" id="ARBA00010139"/>
    </source>
</evidence>
<keyword evidence="4" id="KW-0274">FAD</keyword>
<evidence type="ECO:0000256" key="5">
    <source>
        <dbReference type="ARBA" id="ARBA00022857"/>
    </source>
</evidence>
<gene>
    <name evidence="9" type="ORF">K432DRAFT_304217</name>
</gene>
<accession>A0A8E2E509</accession>
<dbReference type="InterPro" id="IPR050775">
    <property type="entry name" value="FAD-binding_Monooxygenases"/>
</dbReference>
<dbReference type="AlphaFoldDB" id="A0A8E2E509"/>
<proteinExistence type="inferred from homology"/>
<dbReference type="InterPro" id="IPR036188">
    <property type="entry name" value="FAD/NAD-bd_sf"/>
</dbReference>
<protein>
    <submittedName>
        <fullName evidence="9">Cyclohexanone monooxygenase</fullName>
    </submittedName>
</protein>
<dbReference type="EMBL" id="KV745128">
    <property type="protein sequence ID" value="OCK77442.1"/>
    <property type="molecule type" value="Genomic_DNA"/>
</dbReference>
<keyword evidence="6" id="KW-0560">Oxidoreductase</keyword>
<keyword evidence="5" id="KW-0521">NADP</keyword>